<reference evidence="2 3" key="1">
    <citation type="journal article" date="2021" name="Nat. Commun.">
        <title>Genetic determinants of endophytism in the Arabidopsis root mycobiome.</title>
        <authorList>
            <person name="Mesny F."/>
            <person name="Miyauchi S."/>
            <person name="Thiergart T."/>
            <person name="Pickel B."/>
            <person name="Atanasova L."/>
            <person name="Karlsson M."/>
            <person name="Huettel B."/>
            <person name="Barry K.W."/>
            <person name="Haridas S."/>
            <person name="Chen C."/>
            <person name="Bauer D."/>
            <person name="Andreopoulos W."/>
            <person name="Pangilinan J."/>
            <person name="LaButti K."/>
            <person name="Riley R."/>
            <person name="Lipzen A."/>
            <person name="Clum A."/>
            <person name="Drula E."/>
            <person name="Henrissat B."/>
            <person name="Kohler A."/>
            <person name="Grigoriev I.V."/>
            <person name="Martin F.M."/>
            <person name="Hacquard S."/>
        </authorList>
    </citation>
    <scope>NUCLEOTIDE SEQUENCE [LARGE SCALE GENOMIC DNA]</scope>
    <source>
        <strain evidence="2 3">MPI-SDFR-AT-0080</strain>
    </source>
</reference>
<keyword evidence="3" id="KW-1185">Reference proteome</keyword>
<comment type="caution">
    <text evidence="2">The sequence shown here is derived from an EMBL/GenBank/DDBJ whole genome shotgun (WGS) entry which is preliminary data.</text>
</comment>
<evidence type="ECO:0000256" key="1">
    <source>
        <dbReference type="SAM" id="Coils"/>
    </source>
</evidence>
<dbReference type="EMBL" id="JAGTJR010000001">
    <property type="protein sequence ID" value="KAH7064576.1"/>
    <property type="molecule type" value="Genomic_DNA"/>
</dbReference>
<evidence type="ECO:0000313" key="2">
    <source>
        <dbReference type="EMBL" id="KAH7064576.1"/>
    </source>
</evidence>
<sequence>MTVPIKSCAKLDKSSNAFTEKLNQMRLKIMPIHPLPGGAPSSAFPTTLLEFHLLTEEQLDSMASYYSQSVRNEWTDRYPCVMGWDDDFFADPALSDNDRVKIKLRKFGKFIGLRGCETPIQETKLRLSLAEARIQRATELAKQQQQAQEKGYLRWCGT</sequence>
<dbReference type="Proteomes" id="UP000774617">
    <property type="component" value="Unassembled WGS sequence"/>
</dbReference>
<name>A0ABQ8GTJ9_9PEZI</name>
<accession>A0ABQ8GTJ9</accession>
<proteinExistence type="predicted"/>
<gene>
    <name evidence="2" type="ORF">B0J12DRAFT_2831</name>
</gene>
<feature type="coiled-coil region" evidence="1">
    <location>
        <begin position="120"/>
        <end position="147"/>
    </location>
</feature>
<protein>
    <submittedName>
        <fullName evidence="2">Uncharacterized protein</fullName>
    </submittedName>
</protein>
<evidence type="ECO:0000313" key="3">
    <source>
        <dbReference type="Proteomes" id="UP000774617"/>
    </source>
</evidence>
<organism evidence="2 3">
    <name type="scientific">Macrophomina phaseolina</name>
    <dbReference type="NCBI Taxonomy" id="35725"/>
    <lineage>
        <taxon>Eukaryota</taxon>
        <taxon>Fungi</taxon>
        <taxon>Dikarya</taxon>
        <taxon>Ascomycota</taxon>
        <taxon>Pezizomycotina</taxon>
        <taxon>Dothideomycetes</taxon>
        <taxon>Dothideomycetes incertae sedis</taxon>
        <taxon>Botryosphaeriales</taxon>
        <taxon>Botryosphaeriaceae</taxon>
        <taxon>Macrophomina</taxon>
    </lineage>
</organism>
<keyword evidence="1" id="KW-0175">Coiled coil</keyword>